<dbReference type="Gene3D" id="1.10.8.60">
    <property type="match status" value="1"/>
</dbReference>
<evidence type="ECO:0000256" key="7">
    <source>
        <dbReference type="RuleBase" id="RU004432"/>
    </source>
</evidence>
<dbReference type="GO" id="GO:0034605">
    <property type="term" value="P:cellular response to heat"/>
    <property type="evidence" value="ECO:0007669"/>
    <property type="project" value="TreeGrafter"/>
</dbReference>
<dbReference type="PROSITE" id="PS00870">
    <property type="entry name" value="CLPAB_1"/>
    <property type="match status" value="1"/>
</dbReference>
<dbReference type="SUPFAM" id="SSF81923">
    <property type="entry name" value="Double Clp-N motif"/>
    <property type="match status" value="1"/>
</dbReference>
<evidence type="ECO:0000256" key="4">
    <source>
        <dbReference type="ARBA" id="ARBA00022840"/>
    </source>
</evidence>
<keyword evidence="2 6" id="KW-0677">Repeat</keyword>
<dbReference type="AlphaFoldDB" id="A0AAD6R206"/>
<dbReference type="FunFam" id="3.40.50.300:FF:000025">
    <property type="entry name" value="ATP-dependent Clp protease subunit"/>
    <property type="match status" value="1"/>
</dbReference>
<dbReference type="GO" id="GO:0005737">
    <property type="term" value="C:cytoplasm"/>
    <property type="evidence" value="ECO:0007669"/>
    <property type="project" value="TreeGrafter"/>
</dbReference>
<dbReference type="GO" id="GO:0005524">
    <property type="term" value="F:ATP binding"/>
    <property type="evidence" value="ECO:0007669"/>
    <property type="project" value="UniProtKB-KW"/>
</dbReference>
<dbReference type="InterPro" id="IPR027417">
    <property type="entry name" value="P-loop_NTPase"/>
</dbReference>
<evidence type="ECO:0000256" key="1">
    <source>
        <dbReference type="ARBA" id="ARBA00008675"/>
    </source>
</evidence>
<dbReference type="InterPro" id="IPR028299">
    <property type="entry name" value="ClpA/B_CS2"/>
</dbReference>
<sequence length="1000" mass="112200">MATTTATAASFSLCPFYSDSISNGLIPRKSLISFPVKRNSVKSLELNKRNGAFSTRAKPSSFVVRCAASSNGRVTQQEFTDMAWQGIVSSLDVAKENKHQIVETEHLMKALLEQKNGLARRIFSKVGVDNTRLLEATDKSIQRQPKVHSESTSSMLGRDLETLIQRAREYKKEYGDSFVSVEHLVLGFAQDQRFGKQLFKDFQISLQTLKSAIESIRGRQSVIDQDPEGKYEALEKYGKDLTAMAKAGKLDPVIGRDEEIRRCIQILSRRTKNNPVLIGEPGVGKTAISEGTQVCAKSQVQGSALSYWIVCFMDLMTLTVLLDRLAQRIVEGDVPQALMNRKLISLDMGSLIAGAKYRGEFEDRLKAVLKEVTDSDGQIILFIDEIHTVVGAGATNGAMDAGNLLKPMLGRGELRCIGATTLDEHRKYIEKDPALERRFQQVFVDQPTVEDTISILRGLRERYELHHGVRISDSALVEAAVLSDQYISGRFLPDKAIDLVDEAAAKLKMEITSKPTALDEINRSVLKLEMERLSLMNDTDKASKDRLSRLDTELSLLKKKQAELTEQWEHEKSVMTCIQSIKEEIDRVNLEIQQAEREYDLNRAAELKYRSLSSLQRQLESAEKELDEYVKSGKSMLREEVTGDDIAEIVSKWTGIPISKLKQSEREKLLHLEDELHKRVVGQDPAVKAVAEAIQRSRAGLSDPHRPIASFMFMGPTGVGKTELAKALASYMFNTEEALVRIDMSEYMEKHSVSRLVGAPPGYVGYEEGGQLTETVRRRPYAVILFDEIEKAHSDVFNIFLQVLDDGRVTDSQGRTVSFTNTVIIMTSNVGSQYILDTDDNLPKEVANETIKRRVMDAARSVFRPEFMNRVDEYIVFQPLDRDQINSIVRLQLGRVQQRLADRKIKLLVTDAAVEFLGTLGYDPNYGARPVKRVIQQHVENELAKGILRGELKDEDSVAIDTQVTAFANGHLPQQKLVFKRLETSEDKAAAESRAFSQTV</sequence>
<dbReference type="InterPro" id="IPR036628">
    <property type="entry name" value="Clp_N_dom_sf"/>
</dbReference>
<dbReference type="InterPro" id="IPR004176">
    <property type="entry name" value="Clp_R_N"/>
</dbReference>
<evidence type="ECO:0000256" key="2">
    <source>
        <dbReference type="ARBA" id="ARBA00022737"/>
    </source>
</evidence>
<evidence type="ECO:0000256" key="3">
    <source>
        <dbReference type="ARBA" id="ARBA00022741"/>
    </source>
</evidence>
<dbReference type="InterPro" id="IPR003593">
    <property type="entry name" value="AAA+_ATPase"/>
</dbReference>
<dbReference type="SUPFAM" id="SSF52540">
    <property type="entry name" value="P-loop containing nucleoside triphosphate hydrolases"/>
    <property type="match status" value="3"/>
</dbReference>
<dbReference type="PANTHER" id="PTHR11638:SF18">
    <property type="entry name" value="HEAT SHOCK PROTEIN 104"/>
    <property type="match status" value="1"/>
</dbReference>
<dbReference type="FunFam" id="1.10.8.60:FF:000017">
    <property type="entry name" value="ATP-dependent chaperone ClpB"/>
    <property type="match status" value="1"/>
</dbReference>
<dbReference type="InterPro" id="IPR041546">
    <property type="entry name" value="ClpA/ClpB_AAA_lid"/>
</dbReference>
<dbReference type="EMBL" id="JAQIZT010000004">
    <property type="protein sequence ID" value="KAJ7000871.1"/>
    <property type="molecule type" value="Genomic_DNA"/>
</dbReference>
<gene>
    <name evidence="10" type="ORF">NC653_011353</name>
</gene>
<dbReference type="InterPro" id="IPR018368">
    <property type="entry name" value="ClpA/B_CS1"/>
</dbReference>
<dbReference type="PANTHER" id="PTHR11638">
    <property type="entry name" value="ATP-DEPENDENT CLP PROTEASE"/>
    <property type="match status" value="1"/>
</dbReference>
<dbReference type="SMART" id="SM00382">
    <property type="entry name" value="AAA"/>
    <property type="match status" value="2"/>
</dbReference>
<keyword evidence="4 7" id="KW-0067">ATP-binding</keyword>
<feature type="coiled-coil region" evidence="8">
    <location>
        <begin position="547"/>
        <end position="639"/>
    </location>
</feature>
<name>A0AAD6R206_9ROSI</name>
<dbReference type="Pfam" id="PF17871">
    <property type="entry name" value="AAA_lid_9"/>
    <property type="match status" value="1"/>
</dbReference>
<accession>A0AAD6R206</accession>
<dbReference type="PROSITE" id="PS51903">
    <property type="entry name" value="CLP_R"/>
    <property type="match status" value="1"/>
</dbReference>
<organism evidence="10 11">
    <name type="scientific">Populus alba x Populus x berolinensis</name>
    <dbReference type="NCBI Taxonomy" id="444605"/>
    <lineage>
        <taxon>Eukaryota</taxon>
        <taxon>Viridiplantae</taxon>
        <taxon>Streptophyta</taxon>
        <taxon>Embryophyta</taxon>
        <taxon>Tracheophyta</taxon>
        <taxon>Spermatophyta</taxon>
        <taxon>Magnoliopsida</taxon>
        <taxon>eudicotyledons</taxon>
        <taxon>Gunneridae</taxon>
        <taxon>Pentapetalae</taxon>
        <taxon>rosids</taxon>
        <taxon>fabids</taxon>
        <taxon>Malpighiales</taxon>
        <taxon>Salicaceae</taxon>
        <taxon>Saliceae</taxon>
        <taxon>Populus</taxon>
    </lineage>
</organism>
<keyword evidence="8" id="KW-0175">Coiled coil</keyword>
<keyword evidence="3 7" id="KW-0547">Nucleotide-binding</keyword>
<dbReference type="GO" id="GO:0016887">
    <property type="term" value="F:ATP hydrolysis activity"/>
    <property type="evidence" value="ECO:0007669"/>
    <property type="project" value="InterPro"/>
</dbReference>
<evidence type="ECO:0000313" key="10">
    <source>
        <dbReference type="EMBL" id="KAJ7000871.1"/>
    </source>
</evidence>
<dbReference type="InterPro" id="IPR001270">
    <property type="entry name" value="ClpA/B"/>
</dbReference>
<keyword evidence="11" id="KW-1185">Reference proteome</keyword>
<evidence type="ECO:0000256" key="8">
    <source>
        <dbReference type="SAM" id="Coils"/>
    </source>
</evidence>
<proteinExistence type="inferred from homology"/>
<dbReference type="SMART" id="SM01086">
    <property type="entry name" value="ClpB_D2-small"/>
    <property type="match status" value="1"/>
</dbReference>
<evidence type="ECO:0000313" key="11">
    <source>
        <dbReference type="Proteomes" id="UP001164929"/>
    </source>
</evidence>
<dbReference type="InterPro" id="IPR019489">
    <property type="entry name" value="Clp_ATPase_C"/>
</dbReference>
<dbReference type="InterPro" id="IPR050130">
    <property type="entry name" value="ClpA_ClpB"/>
</dbReference>
<dbReference type="FunFam" id="1.10.1780.10:FF:000006">
    <property type="entry name" value="Chaperone protein ClpB3, chloroplastic"/>
    <property type="match status" value="1"/>
</dbReference>
<dbReference type="PRINTS" id="PR00300">
    <property type="entry name" value="CLPPROTEASEA"/>
</dbReference>
<dbReference type="Proteomes" id="UP001164929">
    <property type="component" value="Chromosome 4"/>
</dbReference>
<reference evidence="10 11" key="1">
    <citation type="journal article" date="2023" name="Mol. Ecol. Resour.">
        <title>Chromosome-level genome assembly of a triploid poplar Populus alba 'Berolinensis'.</title>
        <authorList>
            <person name="Chen S."/>
            <person name="Yu Y."/>
            <person name="Wang X."/>
            <person name="Wang S."/>
            <person name="Zhang T."/>
            <person name="Zhou Y."/>
            <person name="He R."/>
            <person name="Meng N."/>
            <person name="Wang Y."/>
            <person name="Liu W."/>
            <person name="Liu Z."/>
            <person name="Liu J."/>
            <person name="Guo Q."/>
            <person name="Huang H."/>
            <person name="Sederoff R.R."/>
            <person name="Wang G."/>
            <person name="Qu G."/>
            <person name="Chen S."/>
        </authorList>
    </citation>
    <scope>NUCLEOTIDE SEQUENCE [LARGE SCALE GENOMIC DNA]</scope>
    <source>
        <strain evidence="10">SC-2020</strain>
    </source>
</reference>
<dbReference type="Gene3D" id="1.10.1780.10">
    <property type="entry name" value="Clp, N-terminal domain"/>
    <property type="match status" value="1"/>
</dbReference>
<evidence type="ECO:0000256" key="6">
    <source>
        <dbReference type="PROSITE-ProRule" id="PRU01251"/>
    </source>
</evidence>
<dbReference type="Pfam" id="PF10431">
    <property type="entry name" value="ClpB_D2-small"/>
    <property type="match status" value="1"/>
</dbReference>
<evidence type="ECO:0000259" key="9">
    <source>
        <dbReference type="PROSITE" id="PS51903"/>
    </source>
</evidence>
<dbReference type="PROSITE" id="PS00871">
    <property type="entry name" value="CLPAB_2"/>
    <property type="match status" value="1"/>
</dbReference>
<dbReference type="FunFam" id="3.40.50.300:FF:000120">
    <property type="entry name" value="ATP-dependent chaperone ClpB"/>
    <property type="match status" value="1"/>
</dbReference>
<dbReference type="Pfam" id="PF02861">
    <property type="entry name" value="Clp_N"/>
    <property type="match status" value="1"/>
</dbReference>
<comment type="caution">
    <text evidence="10">The sequence shown here is derived from an EMBL/GenBank/DDBJ whole genome shotgun (WGS) entry which is preliminary data.</text>
</comment>
<dbReference type="InterPro" id="IPR003959">
    <property type="entry name" value="ATPase_AAA_core"/>
</dbReference>
<keyword evidence="5 7" id="KW-0143">Chaperone</keyword>
<dbReference type="CDD" id="cd00009">
    <property type="entry name" value="AAA"/>
    <property type="match status" value="1"/>
</dbReference>
<feature type="domain" description="Clp R" evidence="9">
    <location>
        <begin position="75"/>
        <end position="219"/>
    </location>
</feature>
<dbReference type="Pfam" id="PF07724">
    <property type="entry name" value="AAA_2"/>
    <property type="match status" value="1"/>
</dbReference>
<dbReference type="Gene3D" id="3.40.50.300">
    <property type="entry name" value="P-loop containing nucleotide triphosphate hydrolases"/>
    <property type="match status" value="3"/>
</dbReference>
<protein>
    <submittedName>
        <fullName evidence="10">Chaperone protein ClpB3</fullName>
    </submittedName>
</protein>
<evidence type="ECO:0000256" key="5">
    <source>
        <dbReference type="ARBA" id="ARBA00023186"/>
    </source>
</evidence>
<dbReference type="CDD" id="cd19499">
    <property type="entry name" value="RecA-like_ClpB_Hsp104-like"/>
    <property type="match status" value="1"/>
</dbReference>
<dbReference type="Pfam" id="PF00004">
    <property type="entry name" value="AAA"/>
    <property type="match status" value="1"/>
</dbReference>
<comment type="similarity">
    <text evidence="1 7">Belongs to the ClpA/ClpB family.</text>
</comment>